<evidence type="ECO:0000259" key="3">
    <source>
        <dbReference type="PROSITE" id="PS50263"/>
    </source>
</evidence>
<evidence type="ECO:0000256" key="2">
    <source>
        <dbReference type="ARBA" id="ARBA00022801"/>
    </source>
</evidence>
<dbReference type="InterPro" id="IPR001110">
    <property type="entry name" value="UPF0012_CS"/>
</dbReference>
<dbReference type="Gene3D" id="3.60.110.10">
    <property type="entry name" value="Carbon-nitrogen hydrolase"/>
    <property type="match status" value="1"/>
</dbReference>
<protein>
    <recommendedName>
        <fullName evidence="3">CN hydrolase domain-containing protein</fullName>
    </recommendedName>
</protein>
<proteinExistence type="inferred from homology"/>
<dbReference type="GO" id="GO:0006541">
    <property type="term" value="P:glutamine metabolic process"/>
    <property type="evidence" value="ECO:0007669"/>
    <property type="project" value="TreeGrafter"/>
</dbReference>
<dbReference type="EMBL" id="BQMJ01000037">
    <property type="protein sequence ID" value="GJQ12786.1"/>
    <property type="molecule type" value="Genomic_DNA"/>
</dbReference>
<comment type="caution">
    <text evidence="4">The sequence shown here is derived from an EMBL/GenBank/DDBJ whole genome shotgun (WGS) entry which is preliminary data.</text>
</comment>
<dbReference type="InterPro" id="IPR045254">
    <property type="entry name" value="Nit1/2_C-N_Hydrolase"/>
</dbReference>
<evidence type="ECO:0000313" key="4">
    <source>
        <dbReference type="EMBL" id="GJQ12786.1"/>
    </source>
</evidence>
<dbReference type="InterPro" id="IPR036526">
    <property type="entry name" value="C-N_Hydrolase_sf"/>
</dbReference>
<dbReference type="OrthoDB" id="10250282at2759"/>
<organism evidence="4 5">
    <name type="scientific">Galdieria partita</name>
    <dbReference type="NCBI Taxonomy" id="83374"/>
    <lineage>
        <taxon>Eukaryota</taxon>
        <taxon>Rhodophyta</taxon>
        <taxon>Bangiophyceae</taxon>
        <taxon>Galdieriales</taxon>
        <taxon>Galdieriaceae</taxon>
        <taxon>Galdieria</taxon>
    </lineage>
</organism>
<dbReference type="PANTHER" id="PTHR23088:SF30">
    <property type="entry name" value="OMEGA-AMIDASE NIT2"/>
    <property type="match status" value="1"/>
</dbReference>
<dbReference type="GO" id="GO:0006528">
    <property type="term" value="P:asparagine metabolic process"/>
    <property type="evidence" value="ECO:0007669"/>
    <property type="project" value="TreeGrafter"/>
</dbReference>
<dbReference type="GO" id="GO:0005739">
    <property type="term" value="C:mitochondrion"/>
    <property type="evidence" value="ECO:0007669"/>
    <property type="project" value="TreeGrafter"/>
</dbReference>
<keyword evidence="5" id="KW-1185">Reference proteome</keyword>
<dbReference type="InterPro" id="IPR003010">
    <property type="entry name" value="C-N_Hydrolase"/>
</dbReference>
<reference evidence="4" key="1">
    <citation type="journal article" date="2022" name="Proc. Natl. Acad. Sci. U.S.A.">
        <title>Life cycle and functional genomics of the unicellular red alga Galdieria for elucidating algal and plant evolution and industrial use.</title>
        <authorList>
            <person name="Hirooka S."/>
            <person name="Itabashi T."/>
            <person name="Ichinose T.M."/>
            <person name="Onuma R."/>
            <person name="Fujiwara T."/>
            <person name="Yamashita S."/>
            <person name="Jong L.W."/>
            <person name="Tomita R."/>
            <person name="Iwane A.H."/>
            <person name="Miyagishima S.Y."/>
        </authorList>
    </citation>
    <scope>NUCLEOTIDE SEQUENCE</scope>
    <source>
        <strain evidence="4">NBRC 102759</strain>
    </source>
</reference>
<dbReference type="FunFam" id="3.60.110.10:FF:000002">
    <property type="entry name" value="Nitrilase family member 2"/>
    <property type="match status" value="1"/>
</dbReference>
<dbReference type="CDD" id="cd07572">
    <property type="entry name" value="nit"/>
    <property type="match status" value="1"/>
</dbReference>
<evidence type="ECO:0000313" key="5">
    <source>
        <dbReference type="Proteomes" id="UP001061958"/>
    </source>
</evidence>
<accession>A0A9C7PY92</accession>
<dbReference type="PANTHER" id="PTHR23088">
    <property type="entry name" value="NITRILASE-RELATED"/>
    <property type="match status" value="1"/>
</dbReference>
<name>A0A9C7PY92_9RHOD</name>
<dbReference type="Pfam" id="PF00795">
    <property type="entry name" value="CN_hydrolase"/>
    <property type="match status" value="1"/>
</dbReference>
<dbReference type="GO" id="GO:0050152">
    <property type="term" value="F:omega-amidase activity"/>
    <property type="evidence" value="ECO:0007669"/>
    <property type="project" value="TreeGrafter"/>
</dbReference>
<dbReference type="PROSITE" id="PS01227">
    <property type="entry name" value="UPF0012"/>
    <property type="match status" value="1"/>
</dbReference>
<feature type="domain" description="CN hydrolase" evidence="3">
    <location>
        <begin position="71"/>
        <end position="324"/>
    </location>
</feature>
<dbReference type="PROSITE" id="PS50263">
    <property type="entry name" value="CN_HYDROLASE"/>
    <property type="match status" value="1"/>
</dbReference>
<dbReference type="Proteomes" id="UP001061958">
    <property type="component" value="Unassembled WGS sequence"/>
</dbReference>
<sequence length="354" mass="39361">MPFGFISFLPSKSPFGCFSVISTLKHLRFIVLQRTRLHKKSESYLRNFSVTSLKQRISMGASQDTASLKNFKIALCQILSSDDKSANIMKALKAIEEAAKRGAELVVLPECFNSPYDNAAFPIYAEEIPEPGAPISEKYKTCFALSEAARKNHIYLVGGSLPERAGSNLYNCSPVFSPEGELLAKHRKIHLFDVDVPGGIRFFESDTLSPGNRITVVKTELGNIGVAICYDIRFPELSLAMAREGACILCLPAAFNMTTGPAHWELLMRSRALDNQMYVAACGPARNESASYQAWGHSMLASPWGDIVVSTEFQEDLLIAEVKKELVEKTRVSIPLSKQRRYDLYELQYSLKSI</sequence>
<evidence type="ECO:0000256" key="1">
    <source>
        <dbReference type="ARBA" id="ARBA00010613"/>
    </source>
</evidence>
<gene>
    <name evidence="4" type="ORF">GpartN1_g4577.t1</name>
</gene>
<dbReference type="SUPFAM" id="SSF56317">
    <property type="entry name" value="Carbon-nitrogen hydrolase"/>
    <property type="match status" value="1"/>
</dbReference>
<reference evidence="4" key="2">
    <citation type="submission" date="2022-01" db="EMBL/GenBank/DDBJ databases">
        <authorList>
            <person name="Hirooka S."/>
            <person name="Miyagishima S.Y."/>
        </authorList>
    </citation>
    <scope>NUCLEOTIDE SEQUENCE</scope>
    <source>
        <strain evidence="4">NBRC 102759</strain>
    </source>
</reference>
<comment type="similarity">
    <text evidence="1">Belongs to the carbon-nitrogen hydrolase superfamily. NIT1/NIT2 family.</text>
</comment>
<keyword evidence="2" id="KW-0378">Hydrolase</keyword>
<dbReference type="AlphaFoldDB" id="A0A9C7PY92"/>
<dbReference type="GO" id="GO:0006107">
    <property type="term" value="P:oxaloacetate metabolic process"/>
    <property type="evidence" value="ECO:0007669"/>
    <property type="project" value="TreeGrafter"/>
</dbReference>